<organism evidence="3 5">
    <name type="scientific">Kerstersia gyiorum</name>
    <dbReference type="NCBI Taxonomy" id="206506"/>
    <lineage>
        <taxon>Bacteria</taxon>
        <taxon>Pseudomonadati</taxon>
        <taxon>Pseudomonadota</taxon>
        <taxon>Betaproteobacteria</taxon>
        <taxon>Burkholderiales</taxon>
        <taxon>Alcaligenaceae</taxon>
        <taxon>Kerstersia</taxon>
    </lineage>
</organism>
<dbReference type="EMBL" id="SGWZ01000001">
    <property type="protein sequence ID" value="RZS73077.1"/>
    <property type="molecule type" value="Genomic_DNA"/>
</dbReference>
<evidence type="ECO:0000256" key="2">
    <source>
        <dbReference type="SAM" id="SignalP"/>
    </source>
</evidence>
<keyword evidence="2" id="KW-0732">Signal</keyword>
<feature type="signal peptide" evidence="2">
    <location>
        <begin position="1"/>
        <end position="24"/>
    </location>
</feature>
<dbReference type="PANTHER" id="PTHR42928:SF5">
    <property type="entry name" value="BLR1237 PROTEIN"/>
    <property type="match status" value="1"/>
</dbReference>
<comment type="caution">
    <text evidence="3">The sequence shown here is derived from an EMBL/GenBank/DDBJ whole genome shotgun (WGS) entry which is preliminary data.</text>
</comment>
<dbReference type="AlphaFoldDB" id="A0A171KQ78"/>
<evidence type="ECO:0000256" key="1">
    <source>
        <dbReference type="ARBA" id="ARBA00006987"/>
    </source>
</evidence>
<dbReference type="PATRIC" id="fig|206506.3.peg.2934"/>
<keyword evidence="4" id="KW-0675">Receptor</keyword>
<dbReference type="InterPro" id="IPR042100">
    <property type="entry name" value="Bug_dom1"/>
</dbReference>
<dbReference type="InterPro" id="IPR005064">
    <property type="entry name" value="BUG"/>
</dbReference>
<dbReference type="Gene3D" id="3.40.190.10">
    <property type="entry name" value="Periplasmic binding protein-like II"/>
    <property type="match status" value="1"/>
</dbReference>
<gene>
    <name evidence="3" type="ORF">AAV32_13785</name>
    <name evidence="4" type="ORF">EV679_0265</name>
</gene>
<evidence type="ECO:0000313" key="4">
    <source>
        <dbReference type="EMBL" id="RZS73077.1"/>
    </source>
</evidence>
<dbReference type="Pfam" id="PF03401">
    <property type="entry name" value="TctC"/>
    <property type="match status" value="1"/>
</dbReference>
<dbReference type="RefSeq" id="WP_068373446.1">
    <property type="nucleotide sequence ID" value="NZ_CBCSEB010000003.1"/>
</dbReference>
<reference evidence="3 5" key="1">
    <citation type="submission" date="2015-04" db="EMBL/GenBank/DDBJ databases">
        <title>Genome sequence of Kerstersia gyiorum CG1.</title>
        <authorList>
            <person name="Greninger A.L."/>
            <person name="Kozyreva V."/>
            <person name="Chaturvedi V."/>
        </authorList>
    </citation>
    <scope>NUCLEOTIDE SEQUENCE [LARGE SCALE GENOMIC DNA]</scope>
    <source>
        <strain evidence="3 5">CG1</strain>
    </source>
</reference>
<feature type="chain" id="PRO_5036301461" evidence="2">
    <location>
        <begin position="25"/>
        <end position="334"/>
    </location>
</feature>
<sequence length="334" mass="35460">MFKRCLGAFALAGILGAAAAPAQADDYPRRDITAIVPWGAGGATDVAMRALAPLAEDELGKKLVIQNRTGGSGAVGANFVLRQQPDGYTVLMAAEPQALFRVLNLAPFDFQEFTPINIVSINDSILLVANPKVPANTTQELFDYVKANPKKLKQYIAGQGTVPFTINAMINDVTPFETTLVPFDGDGPAIAALQGGHADIGFIASGAVLEHVKAGRLKALGVLRTEPFGDIPPMTEAPALAGLERHLPWGPFYGVFVRKETPDAVKAKLSDAFAKAAASPDYLKFNEDRGTRVLNLSGAEAQDFLDKWQSTTAWLYDSVGAAKTSPEALGIPKP</sequence>
<evidence type="ECO:0000313" key="5">
    <source>
        <dbReference type="Proteomes" id="UP000078084"/>
    </source>
</evidence>
<dbReference type="STRING" id="206506.AAV32_13785"/>
<evidence type="ECO:0000313" key="3">
    <source>
        <dbReference type="EMBL" id="KKO71045.1"/>
    </source>
</evidence>
<dbReference type="EMBL" id="LBNE01000010">
    <property type="protein sequence ID" value="KKO71045.1"/>
    <property type="molecule type" value="Genomic_DNA"/>
</dbReference>
<reference evidence="4 6" key="2">
    <citation type="submission" date="2019-02" db="EMBL/GenBank/DDBJ databases">
        <title>Genomic Encyclopedia of Type Strains, Phase IV (KMG-IV): sequencing the most valuable type-strain genomes for metagenomic binning, comparative biology and taxonomic classification.</title>
        <authorList>
            <person name="Goeker M."/>
        </authorList>
    </citation>
    <scope>NUCLEOTIDE SEQUENCE [LARGE SCALE GENOMIC DNA]</scope>
    <source>
        <strain evidence="4 6">DSM 16618</strain>
    </source>
</reference>
<dbReference type="PIRSF" id="PIRSF017082">
    <property type="entry name" value="YflP"/>
    <property type="match status" value="1"/>
</dbReference>
<name>A0A171KQ78_9BURK</name>
<comment type="similarity">
    <text evidence="1">Belongs to the UPF0065 (bug) family.</text>
</comment>
<dbReference type="SUPFAM" id="SSF53850">
    <property type="entry name" value="Periplasmic binding protein-like II"/>
    <property type="match status" value="1"/>
</dbReference>
<dbReference type="Proteomes" id="UP000078084">
    <property type="component" value="Unassembled WGS sequence"/>
</dbReference>
<proteinExistence type="inferred from homology"/>
<dbReference type="Gene3D" id="3.40.190.150">
    <property type="entry name" value="Bordetella uptake gene, domain 1"/>
    <property type="match status" value="1"/>
</dbReference>
<dbReference type="Proteomes" id="UP000292039">
    <property type="component" value="Unassembled WGS sequence"/>
</dbReference>
<protein>
    <submittedName>
        <fullName evidence="3">Tricarboxylate transport protein TctC</fullName>
    </submittedName>
    <submittedName>
        <fullName evidence="4">Tripartite-type tricarboxylate transporter receptor subunit TctC</fullName>
    </submittedName>
</protein>
<accession>A0A171KQ78</accession>
<dbReference type="PANTHER" id="PTHR42928">
    <property type="entry name" value="TRICARBOXYLATE-BINDING PROTEIN"/>
    <property type="match status" value="1"/>
</dbReference>
<keyword evidence="5" id="KW-1185">Reference proteome</keyword>
<dbReference type="CDD" id="cd07012">
    <property type="entry name" value="PBP2_Bug_TTT"/>
    <property type="match status" value="1"/>
</dbReference>
<evidence type="ECO:0000313" key="6">
    <source>
        <dbReference type="Proteomes" id="UP000292039"/>
    </source>
</evidence>